<dbReference type="Gene3D" id="3.60.15.10">
    <property type="entry name" value="Ribonuclease Z/Hydroxyacylglutathione hydrolase-like"/>
    <property type="match status" value="1"/>
</dbReference>
<gene>
    <name evidence="7" type="ORF">KCQ71_19440</name>
</gene>
<keyword evidence="4" id="KW-0378">Hydrolase</keyword>
<dbReference type="Proteomes" id="UP000826651">
    <property type="component" value="Unassembled WGS sequence"/>
</dbReference>
<dbReference type="SUPFAM" id="SSF56281">
    <property type="entry name" value="Metallo-hydrolase/oxidoreductase"/>
    <property type="match status" value="1"/>
</dbReference>
<evidence type="ECO:0000259" key="6">
    <source>
        <dbReference type="SMART" id="SM00849"/>
    </source>
</evidence>
<evidence type="ECO:0000256" key="1">
    <source>
        <dbReference type="ARBA" id="ARBA00001947"/>
    </source>
</evidence>
<evidence type="ECO:0000256" key="3">
    <source>
        <dbReference type="ARBA" id="ARBA00022723"/>
    </source>
</evidence>
<keyword evidence="3" id="KW-0479">Metal-binding</keyword>
<dbReference type="SMART" id="SM00849">
    <property type="entry name" value="Lactamase_B"/>
    <property type="match status" value="1"/>
</dbReference>
<organism evidence="7 8">
    <name type="scientific">Occultella gossypii</name>
    <dbReference type="NCBI Taxonomy" id="2800820"/>
    <lineage>
        <taxon>Bacteria</taxon>
        <taxon>Bacillati</taxon>
        <taxon>Actinomycetota</taxon>
        <taxon>Actinomycetes</taxon>
        <taxon>Micrococcales</taxon>
        <taxon>Ruaniaceae</taxon>
        <taxon>Occultella</taxon>
    </lineage>
</organism>
<dbReference type="RefSeq" id="WP_223409033.1">
    <property type="nucleotide sequence ID" value="NZ_JAGSHT010000018.1"/>
</dbReference>
<dbReference type="InterPro" id="IPR001279">
    <property type="entry name" value="Metallo-B-lactamas"/>
</dbReference>
<dbReference type="PANTHER" id="PTHR42978">
    <property type="entry name" value="QUORUM-QUENCHING LACTONASE YTNP-RELATED-RELATED"/>
    <property type="match status" value="1"/>
</dbReference>
<dbReference type="CDD" id="cd07730">
    <property type="entry name" value="metallo-hydrolase-like_MBL-fold"/>
    <property type="match status" value="1"/>
</dbReference>
<proteinExistence type="inferred from homology"/>
<evidence type="ECO:0000256" key="4">
    <source>
        <dbReference type="ARBA" id="ARBA00022801"/>
    </source>
</evidence>
<accession>A0ABS7SD93</accession>
<evidence type="ECO:0000313" key="8">
    <source>
        <dbReference type="Proteomes" id="UP000826651"/>
    </source>
</evidence>
<dbReference type="PANTHER" id="PTHR42978:SF2">
    <property type="entry name" value="102 KBASES UNSTABLE REGION: FROM 1 TO 119443"/>
    <property type="match status" value="1"/>
</dbReference>
<reference evidence="7 8" key="1">
    <citation type="submission" date="2021-04" db="EMBL/GenBank/DDBJ databases">
        <title>Ruania sp. nov., isolated from sandy soil of mangrove forest.</title>
        <authorList>
            <person name="Ge X."/>
            <person name="Huang R."/>
            <person name="Liu W."/>
        </authorList>
    </citation>
    <scope>NUCLEOTIDE SEQUENCE [LARGE SCALE GENOMIC DNA]</scope>
    <source>
        <strain evidence="7 8">N2-46</strain>
    </source>
</reference>
<evidence type="ECO:0000313" key="7">
    <source>
        <dbReference type="EMBL" id="MBZ2198333.1"/>
    </source>
</evidence>
<sequence length="254" mass="27702">MPADLRAYACGHTHHDIGGLVRGARRERRTFPSNVFCYTDTGRRILYDTGYAPPPWRTGLAGRAYRRLLPPVIGPGADVAAQIDPAGVTHVVLSHLHPDHIGGLVHFPHATLVLHPALLATLARPRLTDGVLPGLLPDWFDHARRIVVGEFTPGPFGLATYDLFGDDSYHLVDLPGHARGHLGALVAGRTLLAGDAAWGRDLLDQVDRMRTLPRLITADGAAHRRTARHLLEAERRGARLLFSHDAHPTGVDLL</sequence>
<comment type="caution">
    <text evidence="7">The sequence shown here is derived from an EMBL/GenBank/DDBJ whole genome shotgun (WGS) entry which is preliminary data.</text>
</comment>
<keyword evidence="5" id="KW-0862">Zinc</keyword>
<evidence type="ECO:0000256" key="5">
    <source>
        <dbReference type="ARBA" id="ARBA00022833"/>
    </source>
</evidence>
<protein>
    <submittedName>
        <fullName evidence="7">MBL fold metallo-hydrolase</fullName>
    </submittedName>
</protein>
<dbReference type="EMBL" id="JAGSHT010000018">
    <property type="protein sequence ID" value="MBZ2198333.1"/>
    <property type="molecule type" value="Genomic_DNA"/>
</dbReference>
<dbReference type="InterPro" id="IPR051013">
    <property type="entry name" value="MBL_superfamily_lactonases"/>
</dbReference>
<keyword evidence="8" id="KW-1185">Reference proteome</keyword>
<dbReference type="InterPro" id="IPR036866">
    <property type="entry name" value="RibonucZ/Hydroxyglut_hydro"/>
</dbReference>
<comment type="similarity">
    <text evidence="2">Belongs to the metallo-beta-lactamase superfamily.</text>
</comment>
<feature type="domain" description="Metallo-beta-lactamase" evidence="6">
    <location>
        <begin position="32"/>
        <end position="244"/>
    </location>
</feature>
<evidence type="ECO:0000256" key="2">
    <source>
        <dbReference type="ARBA" id="ARBA00007749"/>
    </source>
</evidence>
<comment type="cofactor">
    <cofactor evidence="1">
        <name>Zn(2+)</name>
        <dbReference type="ChEBI" id="CHEBI:29105"/>
    </cofactor>
</comment>
<dbReference type="Pfam" id="PF00753">
    <property type="entry name" value="Lactamase_B"/>
    <property type="match status" value="1"/>
</dbReference>
<name>A0ABS7SD93_9MICO</name>